<keyword evidence="3" id="KW-1185">Reference proteome</keyword>
<proteinExistence type="predicted"/>
<evidence type="ECO:0000313" key="3">
    <source>
        <dbReference type="Proteomes" id="UP001521222"/>
    </source>
</evidence>
<protein>
    <submittedName>
        <fullName evidence="2">Uncharacterized protein</fullName>
    </submittedName>
</protein>
<keyword evidence="1" id="KW-1133">Transmembrane helix</keyword>
<name>A0ABR3RJ68_9PLEO</name>
<dbReference type="EMBL" id="JAKIXB020000011">
    <property type="protein sequence ID" value="KAL1604387.1"/>
    <property type="molecule type" value="Genomic_DNA"/>
</dbReference>
<dbReference type="Proteomes" id="UP001521222">
    <property type="component" value="Unassembled WGS sequence"/>
</dbReference>
<accession>A0ABR3RJ68</accession>
<keyword evidence="1" id="KW-0472">Membrane</keyword>
<comment type="caution">
    <text evidence="2">The sequence shown here is derived from an EMBL/GenBank/DDBJ whole genome shotgun (WGS) entry which is preliminary data.</text>
</comment>
<evidence type="ECO:0000313" key="2">
    <source>
        <dbReference type="EMBL" id="KAL1604387.1"/>
    </source>
</evidence>
<evidence type="ECO:0000256" key="1">
    <source>
        <dbReference type="SAM" id="Phobius"/>
    </source>
</evidence>
<keyword evidence="1" id="KW-0812">Transmembrane</keyword>
<sequence>MYHPAQSIGIPFETDMWGSASGQSGLAGAVRMMMGAAISAPNAAAILVNGSNEDFASGIRRLGGAAKVIASAKTDVWGNARMPYLEKLPGYNNRTPYEWVNVPTDETVVYESLIGVPVRGLPDNIVGNATFSVSAAYTTLQWLEDYYQSLNVTVENATTAFPISGIWTATEANVFMKYQFDIQSLLAGAATPGSLLVATNHNLTICPINTTYIDAEVACVRSLADHEVACSTTRARHSSGYPLSSFEPTFDANVSQIAPNNLISAIPGILPVMHPMYQSPLEAWLADPLRGGIADPETEGYGVTDEYTRLPHGIFDARLTVIFNTILRGSYRTDVILGTDGTDPNNYTYNLDTGYPDQFGNITGQWLAFDEPVYQVKTGWLALYIVSIAVMFVCAIGAIFLRARTRAPDFLNNVSALARNSPHVRKPQGGSTLDGIQMANALGHKRIRVGDIRPDDEYGHIVFADEELVRQRTLRKDRLYI</sequence>
<gene>
    <name evidence="2" type="ORF">SLS59_004185</name>
</gene>
<feature type="transmembrane region" description="Helical" evidence="1">
    <location>
        <begin position="380"/>
        <end position="401"/>
    </location>
</feature>
<organism evidence="2 3">
    <name type="scientific">Nothophoma quercina</name>
    <dbReference type="NCBI Taxonomy" id="749835"/>
    <lineage>
        <taxon>Eukaryota</taxon>
        <taxon>Fungi</taxon>
        <taxon>Dikarya</taxon>
        <taxon>Ascomycota</taxon>
        <taxon>Pezizomycotina</taxon>
        <taxon>Dothideomycetes</taxon>
        <taxon>Pleosporomycetidae</taxon>
        <taxon>Pleosporales</taxon>
        <taxon>Pleosporineae</taxon>
        <taxon>Didymellaceae</taxon>
        <taxon>Nothophoma</taxon>
    </lineage>
</organism>
<reference evidence="2 3" key="1">
    <citation type="submission" date="2024-02" db="EMBL/GenBank/DDBJ databases">
        <title>De novo assembly and annotation of 12 fungi associated with fruit tree decline syndrome in Ontario, Canada.</title>
        <authorList>
            <person name="Sulman M."/>
            <person name="Ellouze W."/>
            <person name="Ilyukhin E."/>
        </authorList>
    </citation>
    <scope>NUCLEOTIDE SEQUENCE [LARGE SCALE GENOMIC DNA]</scope>
    <source>
        <strain evidence="2 3">M97-236</strain>
    </source>
</reference>